<evidence type="ECO:0000313" key="1">
    <source>
        <dbReference type="EMBL" id="DAF96851.1"/>
    </source>
</evidence>
<proteinExistence type="predicted"/>
<reference evidence="1" key="1">
    <citation type="journal article" date="2021" name="Proc. Natl. Acad. Sci. U.S.A.">
        <title>A Catalog of Tens of Thousands of Viruses from Human Metagenomes Reveals Hidden Associations with Chronic Diseases.</title>
        <authorList>
            <person name="Tisza M.J."/>
            <person name="Buck C.B."/>
        </authorList>
    </citation>
    <scope>NUCLEOTIDE SEQUENCE</scope>
    <source>
        <strain evidence="1">CtQyH19</strain>
    </source>
</reference>
<dbReference type="EMBL" id="BK016121">
    <property type="protein sequence ID" value="DAF96851.1"/>
    <property type="molecule type" value="Genomic_DNA"/>
</dbReference>
<accession>A0A8S5UQX7</accession>
<name>A0A8S5UQX7_9CAUD</name>
<protein>
    <submittedName>
        <fullName evidence="1">Uncharacterized protein</fullName>
    </submittedName>
</protein>
<organism evidence="1">
    <name type="scientific">Podoviridae sp. ctQyH19</name>
    <dbReference type="NCBI Taxonomy" id="2825249"/>
    <lineage>
        <taxon>Viruses</taxon>
        <taxon>Duplodnaviria</taxon>
        <taxon>Heunggongvirae</taxon>
        <taxon>Uroviricota</taxon>
        <taxon>Caudoviricetes</taxon>
    </lineage>
</organism>
<sequence length="37" mass="4332">MIFFKIGKILCSPHVSHINHKILKVNLKMIKVQVNFI</sequence>